<proteinExistence type="predicted"/>
<reference evidence="2 3" key="1">
    <citation type="submission" date="2017-01" db="EMBL/GenBank/DDBJ databases">
        <authorList>
            <person name="Mah S.A."/>
            <person name="Swanson W.J."/>
            <person name="Moy G.W."/>
            <person name="Vacquier V.D."/>
        </authorList>
    </citation>
    <scope>NUCLEOTIDE SEQUENCE [LARGE SCALE GENOMIC DNA]</scope>
    <source>
        <strain evidence="2 3">GSMNP</strain>
    </source>
</reference>
<comment type="caution">
    <text evidence="2">The sequence shown here is derived from an EMBL/GenBank/DDBJ whole genome shotgun (WGS) entry which is preliminary data.</text>
</comment>
<organism evidence="2 3">
    <name type="scientific">Smittium culicis</name>
    <dbReference type="NCBI Taxonomy" id="133412"/>
    <lineage>
        <taxon>Eukaryota</taxon>
        <taxon>Fungi</taxon>
        <taxon>Fungi incertae sedis</taxon>
        <taxon>Zoopagomycota</taxon>
        <taxon>Kickxellomycotina</taxon>
        <taxon>Harpellomycetes</taxon>
        <taxon>Harpellales</taxon>
        <taxon>Legeriomycetaceae</taxon>
        <taxon>Smittium</taxon>
    </lineage>
</organism>
<accession>A0A1R1XNB3</accession>
<evidence type="ECO:0000313" key="2">
    <source>
        <dbReference type="EMBL" id="OMJ16091.1"/>
    </source>
</evidence>
<dbReference type="EMBL" id="LSSN01002456">
    <property type="protein sequence ID" value="OMJ16091.1"/>
    <property type="molecule type" value="Genomic_DNA"/>
</dbReference>
<sequence length="356" mass="39010">MKIGKTIRWIIAFTYQVQKKEHASLIRNKNQCLNHLFLCDSGTTSAKQSILESNQKVVCRFIKPVSDLGLNEVYSGLVEKLTSLNLEFCQVGDVNRLVESLGFSSCCLSSNGICSNSSEYIDASIDSKIVKSIRGHSGETAEFLGANDKNGVKTNYINSKAIKVAITGDFWSRKARRLRSQRASSSTRLIHSGTNSHGTDLASPADSNAELPLNLSAARSLTTKIETFGNSQSPEFIPFDVFINVTKPQKTSNSSISNNSSANEPCTNITKIQRNSHKRKKSSLDISDNAFNDGFPIDCDIAEGVVVEAYITDSNRSTGTLSPRHVSDICKYSESFINHLITHLNSLRANSANSKK</sequence>
<protein>
    <submittedName>
        <fullName evidence="2">Uncharacterized protein</fullName>
    </submittedName>
</protein>
<name>A0A1R1XNB3_9FUNG</name>
<dbReference type="Proteomes" id="UP000187283">
    <property type="component" value="Unassembled WGS sequence"/>
</dbReference>
<dbReference type="AlphaFoldDB" id="A0A1R1XNB3"/>
<keyword evidence="3" id="KW-1185">Reference proteome</keyword>
<feature type="region of interest" description="Disordered" evidence="1">
    <location>
        <begin position="182"/>
        <end position="206"/>
    </location>
</feature>
<evidence type="ECO:0000313" key="3">
    <source>
        <dbReference type="Proteomes" id="UP000187283"/>
    </source>
</evidence>
<gene>
    <name evidence="2" type="ORF">AYI70_g6824</name>
</gene>
<evidence type="ECO:0000256" key="1">
    <source>
        <dbReference type="SAM" id="MobiDB-lite"/>
    </source>
</evidence>